<evidence type="ECO:0000313" key="2">
    <source>
        <dbReference type="EMBL" id="SNQ60760.1"/>
    </source>
</evidence>
<keyword evidence="1" id="KW-0051">Antiviral defense</keyword>
<keyword evidence="3" id="KW-1185">Reference proteome</keyword>
<evidence type="ECO:0000313" key="3">
    <source>
        <dbReference type="Proteomes" id="UP000218615"/>
    </source>
</evidence>
<dbReference type="EMBL" id="FZMP01000115">
    <property type="protein sequence ID" value="SNQ60760.1"/>
    <property type="molecule type" value="Genomic_DNA"/>
</dbReference>
<reference evidence="3" key="1">
    <citation type="submission" date="2017-06" db="EMBL/GenBank/DDBJ databases">
        <authorList>
            <person name="Cremers G."/>
        </authorList>
    </citation>
    <scope>NUCLEOTIDE SEQUENCE [LARGE SCALE GENOMIC DNA]</scope>
</reference>
<dbReference type="Proteomes" id="UP000218615">
    <property type="component" value="Unassembled WGS sequence"/>
</dbReference>
<organism evidence="2 3">
    <name type="scientific">Candidatus Methanoperedens nitratireducens</name>
    <dbReference type="NCBI Taxonomy" id="1392998"/>
    <lineage>
        <taxon>Archaea</taxon>
        <taxon>Methanobacteriati</taxon>
        <taxon>Methanobacteriota</taxon>
        <taxon>Stenosarchaea group</taxon>
        <taxon>Methanomicrobia</taxon>
        <taxon>Methanosarcinales</taxon>
        <taxon>ANME-2 cluster</taxon>
        <taxon>Candidatus Methanoperedentaceae</taxon>
        <taxon>Candidatus Methanoperedens</taxon>
    </lineage>
</organism>
<accession>A0A284VNA2</accession>
<evidence type="ECO:0008006" key="4">
    <source>
        <dbReference type="Google" id="ProtNLM"/>
    </source>
</evidence>
<dbReference type="InterPro" id="IPR013422">
    <property type="entry name" value="CRISPR-assoc_prot_Cas5_N"/>
</dbReference>
<dbReference type="NCBIfam" id="TIGR02593">
    <property type="entry name" value="CRISPR_cas5"/>
    <property type="match status" value="1"/>
</dbReference>
<sequence length="226" mass="25348">MYKYHRSLPLPPYTSVVGMFGAAIGKDMATAQEIFKSLKLKVGIAGSYAGGCNDTWRVLTTKNPENDVVERQILFKPIYHILFCGDESPIRFCERAFSYPVYPLSLGRPDDIANVIVHDISECEPENLQILSNTVVIGVPSAQADESLFDIDKPINTGPCTLLYRLPVHFLFENGFAYERTADEFRDFTFIGNHPITLKEQVKGFKIEINSLAGELETLNIPILEI</sequence>
<dbReference type="Gene3D" id="3.30.70.2660">
    <property type="match status" value="1"/>
</dbReference>
<dbReference type="GO" id="GO:0051607">
    <property type="term" value="P:defense response to virus"/>
    <property type="evidence" value="ECO:0007669"/>
    <property type="project" value="UniProtKB-KW"/>
</dbReference>
<gene>
    <name evidence="2" type="ORF">MNV_2010008</name>
</gene>
<proteinExistence type="predicted"/>
<protein>
    <recommendedName>
        <fullName evidence="4">CRISPR-associated protein Cas5</fullName>
    </recommendedName>
</protein>
<dbReference type="AlphaFoldDB" id="A0A284VNA2"/>
<evidence type="ECO:0000256" key="1">
    <source>
        <dbReference type="ARBA" id="ARBA00023118"/>
    </source>
</evidence>
<name>A0A284VNA2_9EURY</name>